<dbReference type="Proteomes" id="UP001058016">
    <property type="component" value="Chromosome"/>
</dbReference>
<name>A0A9Q9CKF2_9FIRM</name>
<dbReference type="EMBL" id="CP071249">
    <property type="protein sequence ID" value="UUF06779.1"/>
    <property type="molecule type" value="Genomic_DNA"/>
</dbReference>
<dbReference type="Pfam" id="PF22746">
    <property type="entry name" value="SHOCT-like_DUF2089-C"/>
    <property type="match status" value="1"/>
</dbReference>
<dbReference type="Proteomes" id="UP001058072">
    <property type="component" value="Chromosome"/>
</dbReference>
<sequence length="127" mass="14288">MSEELIRVLKMIESGVITSEEGQKLIQAMQKSEQKVARVNSHPIGRFLRLDILSTEEGEKETVQINFPLNLAKAVLKMGIVQKQLNAKVGENVNLDIEEILALIDSEVMGDLMTIDTKDAKIRIWID</sequence>
<evidence type="ECO:0000313" key="5">
    <source>
        <dbReference type="Proteomes" id="UP001058072"/>
    </source>
</evidence>
<evidence type="ECO:0000313" key="4">
    <source>
        <dbReference type="Proteomes" id="UP001058016"/>
    </source>
</evidence>
<evidence type="ECO:0000313" key="3">
    <source>
        <dbReference type="EMBL" id="UUF08004.1"/>
    </source>
</evidence>
<gene>
    <name evidence="2" type="ORF">J0J69_04150</name>
    <name evidence="3" type="ORF">J0J70_10335</name>
</gene>
<dbReference type="InterPro" id="IPR053959">
    <property type="entry name" value="YvlB/LiaX_N"/>
</dbReference>
<dbReference type="EMBL" id="CP071250">
    <property type="protein sequence ID" value="UUF08004.1"/>
    <property type="molecule type" value="Genomic_DNA"/>
</dbReference>
<proteinExistence type="predicted"/>
<feature type="domain" description="YvlB/LiaX N-terminal" evidence="1">
    <location>
        <begin position="3"/>
        <end position="33"/>
    </location>
</feature>
<dbReference type="RefSeq" id="WP_055245028.1">
    <property type="nucleotide sequence ID" value="NZ_CP071249.1"/>
</dbReference>
<protein>
    <recommendedName>
        <fullName evidence="1">YvlB/LiaX N-terminal domain-containing protein</fullName>
    </recommendedName>
</protein>
<organism evidence="3 5">
    <name type="scientific">Turicibacter bilis</name>
    <dbReference type="NCBI Taxonomy" id="2735723"/>
    <lineage>
        <taxon>Bacteria</taxon>
        <taxon>Bacillati</taxon>
        <taxon>Bacillota</taxon>
        <taxon>Erysipelotrichia</taxon>
        <taxon>Erysipelotrichales</taxon>
        <taxon>Turicibacteraceae</taxon>
        <taxon>Turicibacter</taxon>
    </lineage>
</organism>
<keyword evidence="4" id="KW-1185">Reference proteome</keyword>
<accession>A0A9Q9CKF2</accession>
<evidence type="ECO:0000259" key="1">
    <source>
        <dbReference type="Pfam" id="PF22746"/>
    </source>
</evidence>
<evidence type="ECO:0000313" key="2">
    <source>
        <dbReference type="EMBL" id="UUF06779.1"/>
    </source>
</evidence>
<dbReference type="AlphaFoldDB" id="A0A9Q9CKF2"/>
<reference evidence="3 4" key="1">
    <citation type="submission" date="2021-03" db="EMBL/GenBank/DDBJ databases">
        <title>Comparative Genomics and Metabolomics in the genus Turicibacter.</title>
        <authorList>
            <person name="Maki J."/>
            <person name="Looft T."/>
        </authorList>
    </citation>
    <scope>NUCLEOTIDE SEQUENCE</scope>
    <source>
        <strain evidence="3">ISU324</strain>
        <strain evidence="2 4">MMM721</strain>
    </source>
</reference>